<dbReference type="EMBL" id="QURR01000002">
    <property type="protein sequence ID" value="RGE46646.1"/>
    <property type="molecule type" value="Genomic_DNA"/>
</dbReference>
<protein>
    <submittedName>
        <fullName evidence="2">Uncharacterized protein</fullName>
    </submittedName>
</protein>
<sequence>MPAIKSEAKTSFAASPVKTPTTTIPKPDGTEVTVHAIPVLPASPFRTFSDDARHGIEYTYDAAEVIGNFDPARPLPLDVEHATETGAADTRSRGWAYALVTADHAPDLGLEPGVLYGLFELNELGLEALANKHFGYTSAVSLGGVTSESSFRITSVKSNALTNNPATEMPVAFTRMPAPSSVAGNDAYTSHRNSFSSTGMEQLIAILGLAEGSTEADVAAAVQALVTAAAAAAEAAPAATDSTAEAVAAAMTALTALTEKVDALATDVQAVKGKSAAFSANLSKQVTPATPAAASAAASGKATFGLTADQMKRADALGYSYDVFAKAASDMARSGRVL</sequence>
<keyword evidence="3" id="KW-1185">Reference proteome</keyword>
<dbReference type="AlphaFoldDB" id="A0A373FR67"/>
<comment type="caution">
    <text evidence="2">The sequence shown here is derived from an EMBL/GenBank/DDBJ whole genome shotgun (WGS) entry which is preliminary data.</text>
</comment>
<evidence type="ECO:0000313" key="2">
    <source>
        <dbReference type="EMBL" id="RGE46646.1"/>
    </source>
</evidence>
<dbReference type="Proteomes" id="UP000261948">
    <property type="component" value="Unassembled WGS sequence"/>
</dbReference>
<dbReference type="Pfam" id="PF10123">
    <property type="entry name" value="Mu-like_Pro"/>
    <property type="match status" value="1"/>
</dbReference>
<evidence type="ECO:0000256" key="1">
    <source>
        <dbReference type="SAM" id="MobiDB-lite"/>
    </source>
</evidence>
<feature type="compositionally biased region" description="Low complexity" evidence="1">
    <location>
        <begin position="16"/>
        <end position="27"/>
    </location>
</feature>
<accession>A0A373FR67</accession>
<name>A0A373FR67_COMTE</name>
<proteinExistence type="predicted"/>
<dbReference type="InterPro" id="IPR012106">
    <property type="entry name" value="Phage_Mu_Gp1"/>
</dbReference>
<gene>
    <name evidence="2" type="ORF">DZC30_02400</name>
</gene>
<evidence type="ECO:0000313" key="3">
    <source>
        <dbReference type="Proteomes" id="UP000261948"/>
    </source>
</evidence>
<reference evidence="2 3" key="1">
    <citation type="submission" date="2018-08" db="EMBL/GenBank/DDBJ databases">
        <title>Comamonas testosteroni strain SWCO2.</title>
        <authorList>
            <person name="Jiang N."/>
            <person name="Zhang X.Z."/>
        </authorList>
    </citation>
    <scope>NUCLEOTIDE SEQUENCE [LARGE SCALE GENOMIC DNA]</scope>
    <source>
        <strain evidence="2 3">SWCO2</strain>
    </source>
</reference>
<feature type="region of interest" description="Disordered" evidence="1">
    <location>
        <begin position="1"/>
        <end position="29"/>
    </location>
</feature>
<organism evidence="2 3">
    <name type="scientific">Comamonas testosteroni</name>
    <name type="common">Pseudomonas testosteroni</name>
    <dbReference type="NCBI Taxonomy" id="285"/>
    <lineage>
        <taxon>Bacteria</taxon>
        <taxon>Pseudomonadati</taxon>
        <taxon>Pseudomonadota</taxon>
        <taxon>Betaproteobacteria</taxon>
        <taxon>Burkholderiales</taxon>
        <taxon>Comamonadaceae</taxon>
        <taxon>Comamonas</taxon>
    </lineage>
</organism>